<dbReference type="STRING" id="1149755.A0A2J6R9S4"/>
<protein>
    <recommendedName>
        <fullName evidence="1">BTB domain-containing protein</fullName>
    </recommendedName>
</protein>
<sequence>MRRRPLGREIIYIKVGKEEQDFGVHKELISHYSPYFRAAFTSGFDEAKSGIMKLPETEAEIFEIFYVWLYRQKLWDKDARREDWPDTEDLVKLYVFADMARIPTLQNQALRALHNISDINNNFPYSMMDYVWANTTSSSPLRRYFLDQIVWESSTEALEECEQDFPSEVRMDIIKAMNRTLDKLIKPKTKFALSPLNKVRDYYVSQGENTPPNFGC</sequence>
<dbReference type="PROSITE" id="PS50097">
    <property type="entry name" value="BTB"/>
    <property type="match status" value="1"/>
</dbReference>
<evidence type="ECO:0000259" key="1">
    <source>
        <dbReference type="PROSITE" id="PS50097"/>
    </source>
</evidence>
<dbReference type="SMART" id="SM00225">
    <property type="entry name" value="BTB"/>
    <property type="match status" value="1"/>
</dbReference>
<dbReference type="CDD" id="cd18186">
    <property type="entry name" value="BTB_POZ_ZBTB_KLHL-like"/>
    <property type="match status" value="1"/>
</dbReference>
<dbReference type="PANTHER" id="PTHR47843:SF2">
    <property type="entry name" value="BTB DOMAIN-CONTAINING PROTEIN"/>
    <property type="match status" value="1"/>
</dbReference>
<dbReference type="Gene3D" id="3.30.710.10">
    <property type="entry name" value="Potassium Channel Kv1.1, Chain A"/>
    <property type="match status" value="1"/>
</dbReference>
<dbReference type="EMBL" id="KZ613952">
    <property type="protein sequence ID" value="PMD35266.1"/>
    <property type="molecule type" value="Genomic_DNA"/>
</dbReference>
<evidence type="ECO:0000313" key="3">
    <source>
        <dbReference type="Proteomes" id="UP000235786"/>
    </source>
</evidence>
<accession>A0A2J6R9S4</accession>
<gene>
    <name evidence="2" type="ORF">L207DRAFT_110390</name>
</gene>
<dbReference type="PANTHER" id="PTHR47843">
    <property type="entry name" value="BTB DOMAIN-CONTAINING PROTEIN-RELATED"/>
    <property type="match status" value="1"/>
</dbReference>
<keyword evidence="3" id="KW-1185">Reference proteome</keyword>
<dbReference type="InterPro" id="IPR011333">
    <property type="entry name" value="SKP1/BTB/POZ_sf"/>
</dbReference>
<dbReference type="AlphaFoldDB" id="A0A2J6R9S4"/>
<dbReference type="OrthoDB" id="194443at2759"/>
<dbReference type="Pfam" id="PF00651">
    <property type="entry name" value="BTB"/>
    <property type="match status" value="1"/>
</dbReference>
<proteinExistence type="predicted"/>
<dbReference type="InterPro" id="IPR000210">
    <property type="entry name" value="BTB/POZ_dom"/>
</dbReference>
<reference evidence="2 3" key="1">
    <citation type="submission" date="2016-04" db="EMBL/GenBank/DDBJ databases">
        <title>A degradative enzymes factory behind the ericoid mycorrhizal symbiosis.</title>
        <authorList>
            <consortium name="DOE Joint Genome Institute"/>
            <person name="Martino E."/>
            <person name="Morin E."/>
            <person name="Grelet G."/>
            <person name="Kuo A."/>
            <person name="Kohler A."/>
            <person name="Daghino S."/>
            <person name="Barry K."/>
            <person name="Choi C."/>
            <person name="Cichocki N."/>
            <person name="Clum A."/>
            <person name="Copeland A."/>
            <person name="Hainaut M."/>
            <person name="Haridas S."/>
            <person name="Labutti K."/>
            <person name="Lindquist E."/>
            <person name="Lipzen A."/>
            <person name="Khouja H.-R."/>
            <person name="Murat C."/>
            <person name="Ohm R."/>
            <person name="Olson A."/>
            <person name="Spatafora J."/>
            <person name="Veneault-Fourrey C."/>
            <person name="Henrissat B."/>
            <person name="Grigoriev I."/>
            <person name="Martin F."/>
            <person name="Perotto S."/>
        </authorList>
    </citation>
    <scope>NUCLEOTIDE SEQUENCE [LARGE SCALE GENOMIC DNA]</scope>
    <source>
        <strain evidence="2 3">F</strain>
    </source>
</reference>
<name>A0A2J6R9S4_HYAVF</name>
<feature type="domain" description="BTB" evidence="1">
    <location>
        <begin position="9"/>
        <end position="78"/>
    </location>
</feature>
<dbReference type="Proteomes" id="UP000235786">
    <property type="component" value="Unassembled WGS sequence"/>
</dbReference>
<evidence type="ECO:0000313" key="2">
    <source>
        <dbReference type="EMBL" id="PMD35266.1"/>
    </source>
</evidence>
<organism evidence="2 3">
    <name type="scientific">Hyaloscypha variabilis (strain UAMH 11265 / GT02V1 / F)</name>
    <name type="common">Meliniomyces variabilis</name>
    <dbReference type="NCBI Taxonomy" id="1149755"/>
    <lineage>
        <taxon>Eukaryota</taxon>
        <taxon>Fungi</taxon>
        <taxon>Dikarya</taxon>
        <taxon>Ascomycota</taxon>
        <taxon>Pezizomycotina</taxon>
        <taxon>Leotiomycetes</taxon>
        <taxon>Helotiales</taxon>
        <taxon>Hyaloscyphaceae</taxon>
        <taxon>Hyaloscypha</taxon>
        <taxon>Hyaloscypha variabilis</taxon>
    </lineage>
</organism>
<dbReference type="SUPFAM" id="SSF54695">
    <property type="entry name" value="POZ domain"/>
    <property type="match status" value="1"/>
</dbReference>